<reference evidence="1" key="2">
    <citation type="journal article" date="2015" name="Fish Shellfish Immunol.">
        <title>Early steps in the European eel (Anguilla anguilla)-Vibrio vulnificus interaction in the gills: Role of the RtxA13 toxin.</title>
        <authorList>
            <person name="Callol A."/>
            <person name="Pajuelo D."/>
            <person name="Ebbesson L."/>
            <person name="Teles M."/>
            <person name="MacKenzie S."/>
            <person name="Amaro C."/>
        </authorList>
    </citation>
    <scope>NUCLEOTIDE SEQUENCE</scope>
</reference>
<evidence type="ECO:0000313" key="1">
    <source>
        <dbReference type="EMBL" id="JAH23590.1"/>
    </source>
</evidence>
<proteinExistence type="predicted"/>
<name>A0A0E9R527_ANGAN</name>
<sequence length="31" mass="3740">MSMYNLVTAILELVVIFFRTTAYQIWCRLSR</sequence>
<organism evidence="1">
    <name type="scientific">Anguilla anguilla</name>
    <name type="common">European freshwater eel</name>
    <name type="synonym">Muraena anguilla</name>
    <dbReference type="NCBI Taxonomy" id="7936"/>
    <lineage>
        <taxon>Eukaryota</taxon>
        <taxon>Metazoa</taxon>
        <taxon>Chordata</taxon>
        <taxon>Craniata</taxon>
        <taxon>Vertebrata</taxon>
        <taxon>Euteleostomi</taxon>
        <taxon>Actinopterygii</taxon>
        <taxon>Neopterygii</taxon>
        <taxon>Teleostei</taxon>
        <taxon>Anguilliformes</taxon>
        <taxon>Anguillidae</taxon>
        <taxon>Anguilla</taxon>
    </lineage>
</organism>
<reference evidence="1" key="1">
    <citation type="submission" date="2014-11" db="EMBL/GenBank/DDBJ databases">
        <authorList>
            <person name="Amaro Gonzalez C."/>
        </authorList>
    </citation>
    <scope>NUCLEOTIDE SEQUENCE</scope>
</reference>
<protein>
    <submittedName>
        <fullName evidence="1">Uncharacterized protein</fullName>
    </submittedName>
</protein>
<dbReference type="EMBL" id="GBXM01084987">
    <property type="protein sequence ID" value="JAH23590.1"/>
    <property type="molecule type" value="Transcribed_RNA"/>
</dbReference>
<dbReference type="AlphaFoldDB" id="A0A0E9R527"/>
<accession>A0A0E9R527</accession>